<dbReference type="RefSeq" id="WP_092655523.1">
    <property type="nucleotide sequence ID" value="NZ_LT629732.1"/>
</dbReference>
<dbReference type="InterPro" id="IPR036520">
    <property type="entry name" value="UPF0759_sf"/>
</dbReference>
<dbReference type="AlphaFoldDB" id="A0A1H1WA37"/>
<dbReference type="STRING" id="117157.SAMN04489717_4406"/>
<dbReference type="OrthoDB" id="9780310at2"/>
<keyword evidence="2" id="KW-1185">Reference proteome</keyword>
<proteinExistence type="predicted"/>
<dbReference type="EMBL" id="LT629732">
    <property type="protein sequence ID" value="SDS93510.1"/>
    <property type="molecule type" value="Genomic_DNA"/>
</dbReference>
<dbReference type="Gene3D" id="3.20.20.410">
    <property type="entry name" value="Protein of unknown function UPF0759"/>
    <property type="match status" value="1"/>
</dbReference>
<gene>
    <name evidence="1" type="ORF">SAMN04489717_4406</name>
</gene>
<dbReference type="PANTHER" id="PTHR30348:SF4">
    <property type="entry name" value="DUF72 DOMAIN-CONTAINING PROTEIN"/>
    <property type="match status" value="1"/>
</dbReference>
<sequence length="258" mass="29673">MPILVGTCGWMYRDWRARFYPEKLPQRLWLEHYAERFATVELDNAFYRLPSYETFEAWNHRLPADVTVAVKASRFLTHIKRLREPEEPVHRLMDHARGLAGNLGPILVQLPPNLRAEPERLGECLSAFPPGVRVAVEPRHESWWTDDVRRLLERHGAALAWTDRLGRPLTPLWRTTDWGYVRFHEGKARPWPRYGRAALKSWVERIADVYDDRTDVFAYFNNDPGCAAVVDAAAFAGLAAAAGRTVTRTPDPRSLTGF</sequence>
<dbReference type="InterPro" id="IPR002763">
    <property type="entry name" value="DUF72"/>
</dbReference>
<reference evidence="1 2" key="1">
    <citation type="submission" date="2016-10" db="EMBL/GenBank/DDBJ databases">
        <authorList>
            <person name="de Groot N.N."/>
        </authorList>
    </citation>
    <scope>NUCLEOTIDE SEQUENCE [LARGE SCALE GENOMIC DNA]</scope>
    <source>
        <strain evidence="1 2">DSM 22024</strain>
    </source>
</reference>
<name>A0A1H1WA37_9ACTN</name>
<dbReference type="PANTHER" id="PTHR30348">
    <property type="entry name" value="UNCHARACTERIZED PROTEIN YECE"/>
    <property type="match status" value="1"/>
</dbReference>
<dbReference type="Proteomes" id="UP000198983">
    <property type="component" value="Chromosome I"/>
</dbReference>
<accession>A0A1H1WA37</accession>
<dbReference type="SUPFAM" id="SSF117396">
    <property type="entry name" value="TM1631-like"/>
    <property type="match status" value="1"/>
</dbReference>
<dbReference type="Pfam" id="PF01904">
    <property type="entry name" value="DUF72"/>
    <property type="match status" value="1"/>
</dbReference>
<organism evidence="1 2">
    <name type="scientific">Actinopolymorpha singaporensis</name>
    <dbReference type="NCBI Taxonomy" id="117157"/>
    <lineage>
        <taxon>Bacteria</taxon>
        <taxon>Bacillati</taxon>
        <taxon>Actinomycetota</taxon>
        <taxon>Actinomycetes</taxon>
        <taxon>Propionibacteriales</taxon>
        <taxon>Actinopolymorphaceae</taxon>
        <taxon>Actinopolymorpha</taxon>
    </lineage>
</organism>
<evidence type="ECO:0000313" key="1">
    <source>
        <dbReference type="EMBL" id="SDS93510.1"/>
    </source>
</evidence>
<protein>
    <submittedName>
        <fullName evidence="1">Uncharacterized conserved protein YecE, DUF72 family</fullName>
    </submittedName>
</protein>
<evidence type="ECO:0000313" key="2">
    <source>
        <dbReference type="Proteomes" id="UP000198983"/>
    </source>
</evidence>